<dbReference type="PANTHER" id="PTHR45780">
    <property type="entry name" value="ETHANOLAMINE-PHOSPHATE CYTIDYLYLTRANSFERASE"/>
    <property type="match status" value="1"/>
</dbReference>
<dbReference type="EMBL" id="JAMZMK010011069">
    <property type="protein sequence ID" value="KAI7729110.1"/>
    <property type="molecule type" value="Genomic_DNA"/>
</dbReference>
<dbReference type="PANTHER" id="PTHR45780:SF11">
    <property type="entry name" value="ETHANOLAMINE-PHOSPHATE CYTIDYLYLTRANSFERASE"/>
    <property type="match status" value="1"/>
</dbReference>
<dbReference type="InterPro" id="IPR014729">
    <property type="entry name" value="Rossmann-like_a/b/a_fold"/>
</dbReference>
<dbReference type="AlphaFoldDB" id="A0AAD5BTB6"/>
<gene>
    <name evidence="1" type="ORF">M8C21_002173</name>
</gene>
<name>A0AAD5BTB6_AMBAR</name>
<organism evidence="1 2">
    <name type="scientific">Ambrosia artemisiifolia</name>
    <name type="common">Common ragweed</name>
    <dbReference type="NCBI Taxonomy" id="4212"/>
    <lineage>
        <taxon>Eukaryota</taxon>
        <taxon>Viridiplantae</taxon>
        <taxon>Streptophyta</taxon>
        <taxon>Embryophyta</taxon>
        <taxon>Tracheophyta</taxon>
        <taxon>Spermatophyta</taxon>
        <taxon>Magnoliopsida</taxon>
        <taxon>eudicotyledons</taxon>
        <taxon>Gunneridae</taxon>
        <taxon>Pentapetalae</taxon>
        <taxon>asterids</taxon>
        <taxon>campanulids</taxon>
        <taxon>Asterales</taxon>
        <taxon>Asteraceae</taxon>
        <taxon>Asteroideae</taxon>
        <taxon>Heliantheae alliance</taxon>
        <taxon>Heliantheae</taxon>
        <taxon>Ambrosia</taxon>
    </lineage>
</organism>
<accession>A0AAD5BTB6</accession>
<reference evidence="1" key="1">
    <citation type="submission" date="2022-06" db="EMBL/GenBank/DDBJ databases">
        <title>Uncovering the hologenomic basis of an extraordinary plant invasion.</title>
        <authorList>
            <person name="Bieker V.C."/>
            <person name="Martin M.D."/>
            <person name="Gilbert T."/>
            <person name="Hodgins K."/>
            <person name="Battlay P."/>
            <person name="Petersen B."/>
            <person name="Wilson J."/>
        </authorList>
    </citation>
    <scope>NUCLEOTIDE SEQUENCE</scope>
    <source>
        <strain evidence="1">AA19_3_7</strain>
        <tissue evidence="1">Leaf</tissue>
    </source>
</reference>
<evidence type="ECO:0000313" key="2">
    <source>
        <dbReference type="Proteomes" id="UP001206925"/>
    </source>
</evidence>
<sequence>MHLHERSLSVLACRYVDDVIIGAPWEISKDMITTFNISLVGHGTVSEVNYTPDAVVDPYKVPKSMGIFRTLESPKNITTTFVAERIKANHEIYQVLAMDIYNRYKKNISCILEKRDRADPKGSKSEEYDDDNNKNNVLLMGQRAQAIVAGRTEKGPSYMDVC</sequence>
<dbReference type="GO" id="GO:0006646">
    <property type="term" value="P:phosphatidylethanolamine biosynthetic process"/>
    <property type="evidence" value="ECO:0007669"/>
    <property type="project" value="InterPro"/>
</dbReference>
<comment type="caution">
    <text evidence="1">The sequence shown here is derived from an EMBL/GenBank/DDBJ whole genome shotgun (WGS) entry which is preliminary data.</text>
</comment>
<dbReference type="Proteomes" id="UP001206925">
    <property type="component" value="Unassembled WGS sequence"/>
</dbReference>
<dbReference type="GO" id="GO:0005737">
    <property type="term" value="C:cytoplasm"/>
    <property type="evidence" value="ECO:0007669"/>
    <property type="project" value="TreeGrafter"/>
</dbReference>
<proteinExistence type="predicted"/>
<dbReference type="InterPro" id="IPR044608">
    <property type="entry name" value="Ect1/PCYT2"/>
</dbReference>
<evidence type="ECO:0000313" key="1">
    <source>
        <dbReference type="EMBL" id="KAI7729110.1"/>
    </source>
</evidence>
<dbReference type="GO" id="GO:0004306">
    <property type="term" value="F:ethanolamine-phosphate cytidylyltransferase activity"/>
    <property type="evidence" value="ECO:0007669"/>
    <property type="project" value="InterPro"/>
</dbReference>
<dbReference type="Gene3D" id="3.40.50.620">
    <property type="entry name" value="HUPs"/>
    <property type="match status" value="1"/>
</dbReference>
<protein>
    <submittedName>
        <fullName evidence="1">Uncharacterized protein</fullName>
    </submittedName>
</protein>
<keyword evidence="2" id="KW-1185">Reference proteome</keyword>